<comment type="catalytic activity">
    <reaction evidence="6 15">
        <text>N-terminal L-arginyl-[protein] + L-leucyl-tRNA(Leu) = N-terminal L-leucyl-L-arginyl-[protein] + tRNA(Leu) + H(+)</text>
        <dbReference type="Rhea" id="RHEA:50416"/>
        <dbReference type="Rhea" id="RHEA-COMP:9613"/>
        <dbReference type="Rhea" id="RHEA-COMP:9622"/>
        <dbReference type="Rhea" id="RHEA-COMP:12672"/>
        <dbReference type="Rhea" id="RHEA-COMP:12673"/>
        <dbReference type="ChEBI" id="CHEBI:15378"/>
        <dbReference type="ChEBI" id="CHEBI:64719"/>
        <dbReference type="ChEBI" id="CHEBI:78442"/>
        <dbReference type="ChEBI" id="CHEBI:78494"/>
        <dbReference type="ChEBI" id="CHEBI:133044"/>
        <dbReference type="EC" id="2.3.2.6"/>
    </reaction>
</comment>
<dbReference type="RefSeq" id="WP_007019819.1">
    <property type="nucleotide sequence ID" value="NZ_CH724125.1"/>
</dbReference>
<evidence type="ECO:0000256" key="3">
    <source>
        <dbReference type="ARBA" id="ARBA00022679"/>
    </source>
</evidence>
<keyword evidence="4 15" id="KW-0012">Acyltransferase</keyword>
<keyword evidence="3 15" id="KW-0808">Transferase</keyword>
<evidence type="ECO:0000256" key="6">
    <source>
        <dbReference type="ARBA" id="ARBA00050652"/>
    </source>
</evidence>
<name>A0A7U8GTD4_NEPCE</name>
<dbReference type="GO" id="GO:0008914">
    <property type="term" value="F:leucyl-tRNA--protein transferase activity"/>
    <property type="evidence" value="ECO:0007669"/>
    <property type="project" value="UniProtKB-UniRule"/>
</dbReference>
<gene>
    <name evidence="15 16" type="primary">aat</name>
    <name evidence="16" type="ORF">MED92_10764</name>
</gene>
<dbReference type="EMBL" id="AAOW01000004">
    <property type="protein sequence ID" value="EAR62182.1"/>
    <property type="molecule type" value="Genomic_DNA"/>
</dbReference>
<dbReference type="Gene3D" id="3.30.70.3550">
    <property type="entry name" value="Leucyl/phenylalanyl-tRNA-protein transferase, N-terminal domain"/>
    <property type="match status" value="1"/>
</dbReference>
<dbReference type="PANTHER" id="PTHR30098:SF2">
    <property type="entry name" value="LEUCYL_PHENYLALANYL-TRNA--PROTEIN TRANSFERASE"/>
    <property type="match status" value="1"/>
</dbReference>
<evidence type="ECO:0000256" key="2">
    <source>
        <dbReference type="ARBA" id="ARBA00022490"/>
    </source>
</evidence>
<dbReference type="GO" id="GO:0030163">
    <property type="term" value="P:protein catabolic process"/>
    <property type="evidence" value="ECO:0007669"/>
    <property type="project" value="UniProtKB-UniRule"/>
</dbReference>
<evidence type="ECO:0000256" key="10">
    <source>
        <dbReference type="ARBA" id="ARBA00066767"/>
    </source>
</evidence>
<proteinExistence type="inferred from homology"/>
<dbReference type="OrthoDB" id="9790282at2"/>
<dbReference type="Proteomes" id="UP000002171">
    <property type="component" value="Unassembled WGS sequence"/>
</dbReference>
<dbReference type="InterPro" id="IPR004616">
    <property type="entry name" value="Leu/Phe-tRNA_Trfase"/>
</dbReference>
<dbReference type="HAMAP" id="MF_00688">
    <property type="entry name" value="Leu_Phe_trans"/>
    <property type="match status" value="1"/>
</dbReference>
<comment type="similarity">
    <text evidence="9 15">Belongs to the L/F-transferase family.</text>
</comment>
<dbReference type="SUPFAM" id="SSF55729">
    <property type="entry name" value="Acyl-CoA N-acyltransferases (Nat)"/>
    <property type="match status" value="1"/>
</dbReference>
<comment type="subcellular location">
    <subcellularLocation>
        <location evidence="1 15">Cytoplasm</location>
    </subcellularLocation>
</comment>
<dbReference type="GO" id="GO:0005737">
    <property type="term" value="C:cytoplasm"/>
    <property type="evidence" value="ECO:0007669"/>
    <property type="project" value="UniProtKB-SubCell"/>
</dbReference>
<evidence type="ECO:0000256" key="12">
    <source>
        <dbReference type="ARBA" id="ARBA00077136"/>
    </source>
</evidence>
<evidence type="ECO:0000256" key="11">
    <source>
        <dbReference type="ARBA" id="ARBA00074372"/>
    </source>
</evidence>
<dbReference type="PANTHER" id="PTHR30098">
    <property type="entry name" value="LEUCYL/PHENYLALANYL-TRNA--PROTEIN TRANSFERASE"/>
    <property type="match status" value="1"/>
</dbReference>
<evidence type="ECO:0000256" key="4">
    <source>
        <dbReference type="ARBA" id="ARBA00023315"/>
    </source>
</evidence>
<keyword evidence="2 15" id="KW-0963">Cytoplasm</keyword>
<evidence type="ECO:0000256" key="9">
    <source>
        <dbReference type="ARBA" id="ARBA00061535"/>
    </source>
</evidence>
<evidence type="ECO:0000256" key="15">
    <source>
        <dbReference type="HAMAP-Rule" id="MF_00688"/>
    </source>
</evidence>
<dbReference type="FunFam" id="3.40.630.70:FF:000001">
    <property type="entry name" value="Leucyl/phenylalanyl-tRNA--protein transferase"/>
    <property type="match status" value="1"/>
</dbReference>
<dbReference type="Pfam" id="PF03588">
    <property type="entry name" value="Leu_Phe_trans"/>
    <property type="match status" value="1"/>
</dbReference>
<dbReference type="InterPro" id="IPR016181">
    <property type="entry name" value="Acyl_CoA_acyltransferase"/>
</dbReference>
<dbReference type="FunFam" id="3.30.70.3550:FF:000001">
    <property type="entry name" value="Leucyl/phenylalanyl-tRNA--protein transferase"/>
    <property type="match status" value="1"/>
</dbReference>
<evidence type="ECO:0000313" key="16">
    <source>
        <dbReference type="EMBL" id="EAR62182.1"/>
    </source>
</evidence>
<keyword evidence="17" id="KW-1185">Reference proteome</keyword>
<dbReference type="EC" id="2.3.2.6" evidence="10 15"/>
<evidence type="ECO:0000256" key="5">
    <source>
        <dbReference type="ARBA" id="ARBA00050607"/>
    </source>
</evidence>
<evidence type="ECO:0000313" key="17">
    <source>
        <dbReference type="Proteomes" id="UP000002171"/>
    </source>
</evidence>
<organism evidence="16 17">
    <name type="scientific">Neptuniibacter caesariensis</name>
    <dbReference type="NCBI Taxonomy" id="207954"/>
    <lineage>
        <taxon>Bacteria</taxon>
        <taxon>Pseudomonadati</taxon>
        <taxon>Pseudomonadota</taxon>
        <taxon>Gammaproteobacteria</taxon>
        <taxon>Oceanospirillales</taxon>
        <taxon>Oceanospirillaceae</taxon>
        <taxon>Neptuniibacter</taxon>
    </lineage>
</organism>
<comment type="function">
    <text evidence="8 15">Functions in the N-end rule pathway of protein degradation where it conjugates Leu, Phe and, less efficiently, Met from aminoacyl-tRNAs to the N-termini of proteins containing an N-terminal arginine or lysine.</text>
</comment>
<comment type="catalytic activity">
    <reaction evidence="7 15">
        <text>N-terminal L-lysyl-[protein] + L-leucyl-tRNA(Leu) = N-terminal L-leucyl-L-lysyl-[protein] + tRNA(Leu) + H(+)</text>
        <dbReference type="Rhea" id="RHEA:12340"/>
        <dbReference type="Rhea" id="RHEA-COMP:9613"/>
        <dbReference type="Rhea" id="RHEA-COMP:9622"/>
        <dbReference type="Rhea" id="RHEA-COMP:12670"/>
        <dbReference type="Rhea" id="RHEA-COMP:12671"/>
        <dbReference type="ChEBI" id="CHEBI:15378"/>
        <dbReference type="ChEBI" id="CHEBI:65249"/>
        <dbReference type="ChEBI" id="CHEBI:78442"/>
        <dbReference type="ChEBI" id="CHEBI:78494"/>
        <dbReference type="ChEBI" id="CHEBI:133043"/>
        <dbReference type="EC" id="2.3.2.6"/>
    </reaction>
</comment>
<comment type="caution">
    <text evidence="16">The sequence shown here is derived from an EMBL/GenBank/DDBJ whole genome shotgun (WGS) entry which is preliminary data.</text>
</comment>
<evidence type="ECO:0000256" key="13">
    <source>
        <dbReference type="ARBA" id="ARBA00077165"/>
    </source>
</evidence>
<dbReference type="AlphaFoldDB" id="A0A7U8GTD4"/>
<evidence type="ECO:0000256" key="7">
    <source>
        <dbReference type="ARBA" id="ARBA00051538"/>
    </source>
</evidence>
<dbReference type="Gene3D" id="3.40.630.70">
    <property type="entry name" value="Leucyl/phenylalanyl-tRNA-protein transferase, C-terminal domain"/>
    <property type="match status" value="1"/>
</dbReference>
<dbReference type="NCBIfam" id="TIGR00667">
    <property type="entry name" value="aat"/>
    <property type="match status" value="1"/>
</dbReference>
<accession>A0A7U8GTD4</accession>
<comment type="catalytic activity">
    <reaction evidence="5 15">
        <text>L-phenylalanyl-tRNA(Phe) + an N-terminal L-alpha-aminoacyl-[protein] = an N-terminal L-phenylalanyl-L-alpha-aminoacyl-[protein] + tRNA(Phe)</text>
        <dbReference type="Rhea" id="RHEA:43632"/>
        <dbReference type="Rhea" id="RHEA-COMP:9668"/>
        <dbReference type="Rhea" id="RHEA-COMP:9699"/>
        <dbReference type="Rhea" id="RHEA-COMP:10636"/>
        <dbReference type="Rhea" id="RHEA-COMP:10637"/>
        <dbReference type="ChEBI" id="CHEBI:78442"/>
        <dbReference type="ChEBI" id="CHEBI:78531"/>
        <dbReference type="ChEBI" id="CHEBI:78597"/>
        <dbReference type="ChEBI" id="CHEBI:83561"/>
        <dbReference type="EC" id="2.3.2.6"/>
    </reaction>
</comment>
<sequence length="234" mass="26399">MIPWLQDADTPFPPIDMALDEPNGLLAAGGELDQQRIITAYRSGIFPWYSPGEPVLWWSPNPRCVVFPDQLHVSRSMRKRLKKKDFKVVFDTNFDAVINACAAPRDGADGTWITAEMKAAYNALHAAGIAHSVEVYMDDQLVGGLYGLAIGKLFFGESMFSRSRDASKIAFIKMVEQMQIWGYALIDCQVSNEHLFSLGATEIPRDQFQSYLNRYLDQPQSHAWQFDAIDSELE</sequence>
<reference evidence="16 17" key="1">
    <citation type="submission" date="2006-02" db="EMBL/GenBank/DDBJ databases">
        <authorList>
            <person name="Pinhassi J."/>
            <person name="Pedros-Alio C."/>
            <person name="Ferriera S."/>
            <person name="Johnson J."/>
            <person name="Kravitz S."/>
            <person name="Halpern A."/>
            <person name="Remington K."/>
            <person name="Beeson K."/>
            <person name="Tran B."/>
            <person name="Rogers Y.-H."/>
            <person name="Friedman R."/>
            <person name="Venter J.C."/>
        </authorList>
    </citation>
    <scope>NUCLEOTIDE SEQUENCE [LARGE SCALE GENOMIC DNA]</scope>
    <source>
        <strain evidence="16 17">MED92</strain>
    </source>
</reference>
<evidence type="ECO:0000256" key="1">
    <source>
        <dbReference type="ARBA" id="ARBA00004496"/>
    </source>
</evidence>
<evidence type="ECO:0000256" key="14">
    <source>
        <dbReference type="ARBA" id="ARBA00083640"/>
    </source>
</evidence>
<dbReference type="InterPro" id="IPR042203">
    <property type="entry name" value="Leu/Phe-tRNA_Trfase_C"/>
</dbReference>
<dbReference type="InterPro" id="IPR042221">
    <property type="entry name" value="Leu/Phe-tRNA_Trfase_N"/>
</dbReference>
<evidence type="ECO:0000256" key="8">
    <source>
        <dbReference type="ARBA" id="ARBA00054043"/>
    </source>
</evidence>
<protein>
    <recommendedName>
        <fullName evidence="11 15">Leucyl/phenylalanyl-tRNA--protein transferase</fullName>
        <ecNumber evidence="10 15">2.3.2.6</ecNumber>
    </recommendedName>
    <alternativeName>
        <fullName evidence="12 15">L/F-transferase</fullName>
    </alternativeName>
    <alternativeName>
        <fullName evidence="13 15">Leucyltransferase</fullName>
    </alternativeName>
    <alternativeName>
        <fullName evidence="14 15">Phenyalanyltransferase</fullName>
    </alternativeName>
</protein>